<proteinExistence type="predicted"/>
<gene>
    <name evidence="1" type="ORF">vBBBak10_098</name>
</gene>
<protein>
    <submittedName>
        <fullName evidence="1">Uncharacterized protein</fullName>
    </submittedName>
</protein>
<dbReference type="Proteomes" id="UP000262714">
    <property type="component" value="Segment"/>
</dbReference>
<accession>A0A385IK28</accession>
<reference evidence="1 2" key="1">
    <citation type="submission" date="2018-02" db="EMBL/GenBank/DDBJ databases">
        <title>Genomic characterization of three novel Basilisk-like phages infecting Bacillus anthracis.</title>
        <authorList>
            <person name="Farlow J."/>
            <person name="Bolkvadze D."/>
            <person name="Leshkasheli L."/>
            <person name="Kusradze I."/>
            <person name="Kotorashvili A."/>
            <person name="Kotaria N."/>
            <person name="Balarjishvili N."/>
            <person name="Kvachadze L."/>
            <person name="Nikolich M."/>
            <person name="Kutateladze M."/>
        </authorList>
    </citation>
    <scope>NUCLEOTIDE SEQUENCE [LARGE SCALE GENOMIC DNA]</scope>
</reference>
<organism evidence="1 2">
    <name type="scientific">Bacillus phage v_B-Bak10</name>
    <dbReference type="NCBI Taxonomy" id="2094736"/>
    <lineage>
        <taxon>Viruses</taxon>
        <taxon>Duplodnaviria</taxon>
        <taxon>Heunggongvirae</taxon>
        <taxon>Uroviricota</taxon>
        <taxon>Caudoviricetes</taxon>
        <taxon>Sejongvirinae</taxon>
        <taxon>Basiliskvirus</taxon>
        <taxon>Basiliskvirus bak10</taxon>
    </lineage>
</organism>
<evidence type="ECO:0000313" key="2">
    <source>
        <dbReference type="Proteomes" id="UP000262714"/>
    </source>
</evidence>
<keyword evidence="2" id="KW-1185">Reference proteome</keyword>
<evidence type="ECO:0000313" key="1">
    <source>
        <dbReference type="EMBL" id="AXY83253.1"/>
    </source>
</evidence>
<dbReference type="EMBL" id="MG967618">
    <property type="protein sequence ID" value="AXY83253.1"/>
    <property type="molecule type" value="Genomic_DNA"/>
</dbReference>
<sequence length="133" mass="15695">MEVNNMSDYYGFKDRDEYIKWLKTLKVGDKVCYANPYSWSTPFTIIKIERITPTGWIKSDNNITFVDGEERGYTRGFVGDRKKVLKPITDEVIRGINESKIRGYFKSISFEKYSYEELIRIYNFIKSLKEGKA</sequence>
<name>A0A385IK28_9CAUD</name>